<comment type="similarity">
    <text evidence="1 7 9">Belongs to the DNA mismatch repair MutS family.</text>
</comment>
<dbReference type="SUPFAM" id="SSF53150">
    <property type="entry name" value="DNA repair protein MutS, domain II"/>
    <property type="match status" value="1"/>
</dbReference>
<feature type="domain" description="DNA mismatch repair proteins mutS family" evidence="11">
    <location>
        <begin position="690"/>
        <end position="706"/>
    </location>
</feature>
<keyword evidence="5 7" id="KW-0238">DNA-binding</keyword>
<evidence type="ECO:0000256" key="7">
    <source>
        <dbReference type="HAMAP-Rule" id="MF_00096"/>
    </source>
</evidence>
<accession>A0ABS0LMV5</accession>
<evidence type="ECO:0000256" key="3">
    <source>
        <dbReference type="ARBA" id="ARBA00022763"/>
    </source>
</evidence>
<dbReference type="Gene3D" id="1.10.1420.10">
    <property type="match status" value="2"/>
</dbReference>
<dbReference type="PROSITE" id="PS00486">
    <property type="entry name" value="DNA_MISMATCH_REPAIR_2"/>
    <property type="match status" value="1"/>
</dbReference>
<keyword evidence="6 7" id="KW-0234">DNA repair</keyword>
<sequence>MAKAKNNDTPMMQQYHSLKEKYQDAILFFRLGDFYEMFFEDALEASRILEITLTSRNKKAEKPVPMCGVPYHSATEYIKRLVQAGHKVAVCEQMEDPRLTKGMVKRDVVQVITPGTIMEDTALEQKENNFLATIIKAEGIYFLIYLDISTGQSRLTHTEDWTQFLSEIQTIKPSELVYNPETFNGFTAEEINRMMDQVNVYITHYIYHADDMSVMLDLEEANEVEMELIQYLSAYLYSVQKQKLDHMQTVERYELNQYLQMNQYTKTQLELTESLRTQKRKGSLLWLMDRTQTAMGGRMLHQWLDKPLLKEKALKSRHQKVASLIDHYFERVEVSATLKKIYDLERLVTKISMQTVNAREIDQLRESLGQLPRINFYLRQINESGKDNSQPTFEKLEEFDSLLELINQVLVDEPPISVTEGRLIRTGYNLELDQYRDALDNGEQWLLKLQQEERSKTGLKTLKIGFNKVFGYYIEISRNQAELLKDDRYIRKQTLANNERFITEELKEIENTILGAQEKATQLEYQLFVELRNKINVYGSSLQLLAQKIAELDVLCNFANLSEEEAYVQAEISKDPKSFCLIENRHPVLEKLIGKDKFVANDFIVQDGQFVLLLTGPNMSGKSTYMRQIAYSVILNQIGCFVPAKQASLPLVDQIFTRIGSSDDLSSGQSTFMVEMLETNYALQNATQRSLILFDEIGRGTATFDGIALAEAILYHISQEVKAVTIFSTHYHELTDLDQALDAVRNIHVGAVEEDGNLVFLYKILEGPADKSYGIHVAQLAGLPSLLIERSREVLHELESNAKHLRQPRSKQLSLFEKEKEEEVMPLPSLSMVEEEIVELNISQLTPLEALNLLAELQKKLN</sequence>
<dbReference type="SMART" id="SM00534">
    <property type="entry name" value="MUTSac"/>
    <property type="match status" value="1"/>
</dbReference>
<comment type="function">
    <text evidence="7">This protein is involved in the repair of mismatches in DNA. It is possible that it carries out the mismatch recognition step. This protein has a weak ATPase activity.</text>
</comment>
<dbReference type="Gene3D" id="3.30.420.110">
    <property type="entry name" value="MutS, connector domain"/>
    <property type="match status" value="1"/>
</dbReference>
<proteinExistence type="inferred from homology"/>
<dbReference type="Pfam" id="PF01624">
    <property type="entry name" value="MutS_I"/>
    <property type="match status" value="1"/>
</dbReference>
<dbReference type="InterPro" id="IPR007696">
    <property type="entry name" value="DNA_mismatch_repair_MutS_core"/>
</dbReference>
<dbReference type="Gene3D" id="3.40.1170.10">
    <property type="entry name" value="DNA repair protein MutS, domain I"/>
    <property type="match status" value="1"/>
</dbReference>
<dbReference type="InterPro" id="IPR007860">
    <property type="entry name" value="DNA_mmatch_repair_MutS_con_dom"/>
</dbReference>
<dbReference type="InterPro" id="IPR027417">
    <property type="entry name" value="P-loop_NTPase"/>
</dbReference>
<dbReference type="InterPro" id="IPR007695">
    <property type="entry name" value="DNA_mismatch_repair_MutS-lik_N"/>
</dbReference>
<dbReference type="SMART" id="SM00533">
    <property type="entry name" value="MUTSd"/>
    <property type="match status" value="1"/>
</dbReference>
<dbReference type="Pfam" id="PF00488">
    <property type="entry name" value="MutS_V"/>
    <property type="match status" value="1"/>
</dbReference>
<evidence type="ECO:0000256" key="2">
    <source>
        <dbReference type="ARBA" id="ARBA00022741"/>
    </source>
</evidence>
<dbReference type="HAMAP" id="MF_00096">
    <property type="entry name" value="MutS"/>
    <property type="match status" value="1"/>
</dbReference>
<evidence type="ECO:0000256" key="4">
    <source>
        <dbReference type="ARBA" id="ARBA00022840"/>
    </source>
</evidence>
<evidence type="ECO:0000313" key="12">
    <source>
        <dbReference type="EMBL" id="MBG9985496.1"/>
    </source>
</evidence>
<dbReference type="InterPro" id="IPR016151">
    <property type="entry name" value="DNA_mismatch_repair_MutS_N"/>
</dbReference>
<dbReference type="PIRSF" id="PIRSF037677">
    <property type="entry name" value="DNA_mis_repair_Msh6"/>
    <property type="match status" value="1"/>
</dbReference>
<feature type="binding site" evidence="7">
    <location>
        <begin position="616"/>
        <end position="623"/>
    </location>
    <ligand>
        <name>ATP</name>
        <dbReference type="ChEBI" id="CHEBI:30616"/>
    </ligand>
</feature>
<dbReference type="Pfam" id="PF05188">
    <property type="entry name" value="MutS_II"/>
    <property type="match status" value="1"/>
</dbReference>
<dbReference type="SUPFAM" id="SSF48334">
    <property type="entry name" value="DNA repair protein MutS, domain III"/>
    <property type="match status" value="1"/>
</dbReference>
<evidence type="ECO:0000259" key="11">
    <source>
        <dbReference type="PROSITE" id="PS00486"/>
    </source>
</evidence>
<gene>
    <name evidence="7 12" type="primary">mutS</name>
    <name evidence="12" type="ORF">HZY91_01145</name>
</gene>
<dbReference type="NCBIfam" id="NF003810">
    <property type="entry name" value="PRK05399.1"/>
    <property type="match status" value="1"/>
</dbReference>
<dbReference type="Pfam" id="PF05190">
    <property type="entry name" value="MutS_IV"/>
    <property type="match status" value="1"/>
</dbReference>
<evidence type="ECO:0000256" key="9">
    <source>
        <dbReference type="RuleBase" id="RU003756"/>
    </source>
</evidence>
<evidence type="ECO:0000256" key="1">
    <source>
        <dbReference type="ARBA" id="ARBA00006271"/>
    </source>
</evidence>
<dbReference type="Pfam" id="PF05192">
    <property type="entry name" value="MutS_III"/>
    <property type="match status" value="1"/>
</dbReference>
<dbReference type="EMBL" id="JACBXQ010000001">
    <property type="protein sequence ID" value="MBG9985496.1"/>
    <property type="molecule type" value="Genomic_DNA"/>
</dbReference>
<dbReference type="PANTHER" id="PTHR11361:SF34">
    <property type="entry name" value="DNA MISMATCH REPAIR PROTEIN MSH1, MITOCHONDRIAL"/>
    <property type="match status" value="1"/>
</dbReference>
<dbReference type="NCBIfam" id="TIGR01070">
    <property type="entry name" value="mutS1"/>
    <property type="match status" value="1"/>
</dbReference>
<dbReference type="InterPro" id="IPR036678">
    <property type="entry name" value="MutS_con_dom_sf"/>
</dbReference>
<dbReference type="PANTHER" id="PTHR11361">
    <property type="entry name" value="DNA MISMATCH REPAIR PROTEIN MUTS FAMILY MEMBER"/>
    <property type="match status" value="1"/>
</dbReference>
<dbReference type="InterPro" id="IPR005748">
    <property type="entry name" value="DNA_mismatch_repair_MutS"/>
</dbReference>
<comment type="caution">
    <text evidence="12">The sequence shown here is derived from an EMBL/GenBank/DDBJ whole genome shotgun (WGS) entry which is preliminary data.</text>
</comment>
<keyword evidence="2 7" id="KW-0547">Nucleotide-binding</keyword>
<evidence type="ECO:0000313" key="13">
    <source>
        <dbReference type="Proteomes" id="UP000721415"/>
    </source>
</evidence>
<organism evidence="12 13">
    <name type="scientific">Facklamia lactis</name>
    <dbReference type="NCBI Taxonomy" id="2749967"/>
    <lineage>
        <taxon>Bacteria</taxon>
        <taxon>Bacillati</taxon>
        <taxon>Bacillota</taxon>
        <taxon>Bacilli</taxon>
        <taxon>Lactobacillales</taxon>
        <taxon>Aerococcaceae</taxon>
        <taxon>Facklamia</taxon>
    </lineage>
</organism>
<dbReference type="InterPro" id="IPR017261">
    <property type="entry name" value="DNA_mismatch_repair_MutS/MSH"/>
</dbReference>
<feature type="coiled-coil region" evidence="10">
    <location>
        <begin position="492"/>
        <end position="526"/>
    </location>
</feature>
<evidence type="ECO:0000256" key="6">
    <source>
        <dbReference type="ARBA" id="ARBA00023204"/>
    </source>
</evidence>
<dbReference type="RefSeq" id="WP_197113848.1">
    <property type="nucleotide sequence ID" value="NZ_JACBXQ010000001.1"/>
</dbReference>
<dbReference type="Proteomes" id="UP000721415">
    <property type="component" value="Unassembled WGS sequence"/>
</dbReference>
<evidence type="ECO:0000256" key="10">
    <source>
        <dbReference type="SAM" id="Coils"/>
    </source>
</evidence>
<keyword evidence="13" id="KW-1185">Reference proteome</keyword>
<keyword evidence="3 7" id="KW-0227">DNA damage</keyword>
<dbReference type="InterPro" id="IPR000432">
    <property type="entry name" value="DNA_mismatch_repair_MutS_C"/>
</dbReference>
<dbReference type="InterPro" id="IPR007861">
    <property type="entry name" value="DNA_mismatch_repair_MutS_clamp"/>
</dbReference>
<name>A0ABS0LMV5_9LACT</name>
<dbReference type="SUPFAM" id="SSF55271">
    <property type="entry name" value="DNA repair protein MutS, domain I"/>
    <property type="match status" value="1"/>
</dbReference>
<keyword evidence="4 7" id="KW-0067">ATP-binding</keyword>
<protein>
    <recommendedName>
        <fullName evidence="7 8">DNA mismatch repair protein MutS</fullName>
    </recommendedName>
</protein>
<reference evidence="12 13" key="1">
    <citation type="submission" date="2020-07" db="EMBL/GenBank/DDBJ databases">
        <title>Facklamia lactis sp. nov., isolated from raw milk.</title>
        <authorList>
            <person name="Doll E.V."/>
            <person name="Huptas C."/>
            <person name="Staib L."/>
            <person name="Wenning M."/>
            <person name="Scherer S."/>
        </authorList>
    </citation>
    <scope>NUCLEOTIDE SEQUENCE [LARGE SCALE GENOMIC DNA]</scope>
    <source>
        <strain evidence="12 13">DSM 111018</strain>
    </source>
</reference>
<keyword evidence="10" id="KW-0175">Coiled coil</keyword>
<dbReference type="InterPro" id="IPR036187">
    <property type="entry name" value="DNA_mismatch_repair_MutS_sf"/>
</dbReference>
<evidence type="ECO:0000256" key="8">
    <source>
        <dbReference type="NCBIfam" id="TIGR01070"/>
    </source>
</evidence>
<dbReference type="Gene3D" id="3.40.50.300">
    <property type="entry name" value="P-loop containing nucleotide triphosphate hydrolases"/>
    <property type="match status" value="1"/>
</dbReference>
<dbReference type="SUPFAM" id="SSF52540">
    <property type="entry name" value="P-loop containing nucleoside triphosphate hydrolases"/>
    <property type="match status" value="1"/>
</dbReference>
<evidence type="ECO:0000256" key="5">
    <source>
        <dbReference type="ARBA" id="ARBA00023125"/>
    </source>
</evidence>
<dbReference type="InterPro" id="IPR045076">
    <property type="entry name" value="MutS"/>
</dbReference>